<name>T0ZZ77_9ZZZZ</name>
<dbReference type="NCBIfam" id="TIGR03183">
    <property type="entry name" value="DNA_S_dndC"/>
    <property type="match status" value="1"/>
</dbReference>
<dbReference type="InterPro" id="IPR014729">
    <property type="entry name" value="Rossmann-like_a/b/a_fold"/>
</dbReference>
<dbReference type="Gene3D" id="3.40.50.620">
    <property type="entry name" value="HUPs"/>
    <property type="match status" value="1"/>
</dbReference>
<gene>
    <name evidence="3" type="ORF">B1B_10178</name>
</gene>
<dbReference type="EMBL" id="AUZY01006697">
    <property type="protein sequence ID" value="EQD53546.1"/>
    <property type="molecule type" value="Genomic_DNA"/>
</dbReference>
<reference evidence="3" key="2">
    <citation type="journal article" date="2014" name="ISME J.">
        <title>Microbial stratification in low pH oxic and suboxic macroscopic growths along an acid mine drainage.</title>
        <authorList>
            <person name="Mendez-Garcia C."/>
            <person name="Mesa V."/>
            <person name="Sprenger R.R."/>
            <person name="Richter M."/>
            <person name="Diez M.S."/>
            <person name="Solano J."/>
            <person name="Bargiela R."/>
            <person name="Golyshina O.V."/>
            <person name="Manteca A."/>
            <person name="Ramos J.L."/>
            <person name="Gallego J.R."/>
            <person name="Llorente I."/>
            <person name="Martins Dos Santos V.A."/>
            <person name="Jensen O.N."/>
            <person name="Pelaez A.I."/>
            <person name="Sanchez J."/>
            <person name="Ferrer M."/>
        </authorList>
    </citation>
    <scope>NUCLEOTIDE SEQUENCE</scope>
</reference>
<evidence type="ECO:0000256" key="1">
    <source>
        <dbReference type="SAM" id="MobiDB-lite"/>
    </source>
</evidence>
<evidence type="ECO:0000259" key="2">
    <source>
        <dbReference type="Pfam" id="PF01507"/>
    </source>
</evidence>
<reference evidence="3" key="1">
    <citation type="submission" date="2013-08" db="EMBL/GenBank/DDBJ databases">
        <authorList>
            <person name="Mendez C."/>
            <person name="Richter M."/>
            <person name="Ferrer M."/>
            <person name="Sanchez J."/>
        </authorList>
    </citation>
    <scope>NUCLEOTIDE SEQUENCE</scope>
</reference>
<proteinExistence type="predicted"/>
<dbReference type="NCBIfam" id="NF005316">
    <property type="entry name" value="PRK06850.1"/>
    <property type="match status" value="1"/>
</dbReference>
<comment type="caution">
    <text evidence="3">The sequence shown here is derived from an EMBL/GenBank/DDBJ whole genome shotgun (WGS) entry which is preliminary data.</text>
</comment>
<dbReference type="InterPro" id="IPR046882">
    <property type="entry name" value="Sp-DndD"/>
</dbReference>
<feature type="domain" description="Phosphoadenosine phosphosulphate reductase" evidence="2">
    <location>
        <begin position="46"/>
        <end position="229"/>
    </location>
</feature>
<protein>
    <submittedName>
        <fullName evidence="3">Phosphoadenosine phosphosulfate reductase</fullName>
    </submittedName>
</protein>
<dbReference type="Pfam" id="PF20306">
    <property type="entry name" value="Sp-DndD"/>
    <property type="match status" value="1"/>
</dbReference>
<feature type="region of interest" description="Disordered" evidence="1">
    <location>
        <begin position="476"/>
        <end position="497"/>
    </location>
</feature>
<dbReference type="AlphaFoldDB" id="T0ZZ77"/>
<dbReference type="InterPro" id="IPR050128">
    <property type="entry name" value="Sulfate_adenylyltrnsfr_sub2"/>
</dbReference>
<sequence>MSNERPESKRIVGPGTPKGSIFATRSIDDIYAEIAGLYKSDRRPWVIGFSGGKDSTVTLQLVWEALARLPEGERTKPVHVISSDTLVESPVITAYIGGILHKINAAAKQQAMPLTAQIVLPQLKDTFWVNMIGRGYPAPYRRFRWCTDRLKIQPANRFIEEQVDHHGEVILVLGVRRAESATRAQVMSLHRKAGDLVSRHSTLRSAWIYAPIEFFTTDDIWSYLLSVKSPWGADNRQLLTMYRNAQAGECPLVVDTTTPSCGNSRFGCWTCTVVERDKSMEAMIDSGDDWMEPLLELRDWLAGTRDPESKHEYREVRRRNGRIQQWGENEDRIVWGPYKLDVRRDILRRVLEAQEKVRKTGPDATIELISHQELHEIRRIWRVEEGDWEDSIPRIHREATGRDLEWVQEDAPASNELDERVLIEVCEEHEVPTGLMRELMDLQRKLQGLGRRQGVQNEIERILKKDWRDPQQVLTEIGWTPGGTDDEVDGEDLSDEA</sequence>
<dbReference type="InterPro" id="IPR002500">
    <property type="entry name" value="PAPS_reduct_dom"/>
</dbReference>
<dbReference type="SUPFAM" id="SSF52402">
    <property type="entry name" value="Adenine nucleotide alpha hydrolases-like"/>
    <property type="match status" value="1"/>
</dbReference>
<feature type="compositionally biased region" description="Acidic residues" evidence="1">
    <location>
        <begin position="484"/>
        <end position="497"/>
    </location>
</feature>
<dbReference type="GO" id="GO:0003824">
    <property type="term" value="F:catalytic activity"/>
    <property type="evidence" value="ECO:0007669"/>
    <property type="project" value="InterPro"/>
</dbReference>
<dbReference type="PANTHER" id="PTHR43196">
    <property type="entry name" value="SULFATE ADENYLYLTRANSFERASE SUBUNIT 2"/>
    <property type="match status" value="1"/>
</dbReference>
<dbReference type="Pfam" id="PF01507">
    <property type="entry name" value="PAPS_reduct"/>
    <property type="match status" value="1"/>
</dbReference>
<dbReference type="PANTHER" id="PTHR43196:SF2">
    <property type="entry name" value="PHOSPHOADENOSINE PHOSPHOSULFATE REDUCTASE"/>
    <property type="match status" value="1"/>
</dbReference>
<evidence type="ECO:0000313" key="3">
    <source>
        <dbReference type="EMBL" id="EQD53546.1"/>
    </source>
</evidence>
<dbReference type="InterPro" id="IPR017598">
    <property type="entry name" value="SulphurTrfase_DndC"/>
</dbReference>
<accession>T0ZZ77</accession>
<organism evidence="3">
    <name type="scientific">mine drainage metagenome</name>
    <dbReference type="NCBI Taxonomy" id="410659"/>
    <lineage>
        <taxon>unclassified sequences</taxon>
        <taxon>metagenomes</taxon>
        <taxon>ecological metagenomes</taxon>
    </lineage>
</organism>